<dbReference type="EMBL" id="VKME01000008">
    <property type="protein sequence ID" value="MBE0128009.1"/>
    <property type="molecule type" value="Genomic_DNA"/>
</dbReference>
<dbReference type="Proteomes" id="UP000656723">
    <property type="component" value="Unassembled WGS sequence"/>
</dbReference>
<evidence type="ECO:0000313" key="2">
    <source>
        <dbReference type="Proteomes" id="UP000656723"/>
    </source>
</evidence>
<evidence type="ECO:0000313" key="1">
    <source>
        <dbReference type="EMBL" id="MBE0128009.1"/>
    </source>
</evidence>
<dbReference type="AlphaFoldDB" id="A0A8I0SXX6"/>
<gene>
    <name evidence="1" type="ORF">FOT72_08255</name>
</gene>
<reference evidence="1" key="1">
    <citation type="submission" date="2019-07" db="EMBL/GenBank/DDBJ databases">
        <title>KPC-2 carbapenem resistent Enterobacterales isolates from Germany.</title>
        <authorList>
            <person name="Yao Y."/>
            <person name="Falgenhauer L."/>
            <person name="Imirzalioglu C."/>
            <person name="Chakraborty T."/>
        </authorList>
    </citation>
    <scope>NUCLEOTIDE SEQUENCE</scope>
    <source>
        <strain evidence="1">CA13304</strain>
    </source>
</reference>
<proteinExistence type="predicted"/>
<accession>A0A8I0SXX6</accession>
<comment type="caution">
    <text evidence="1">The sequence shown here is derived from an EMBL/GenBank/DDBJ whole genome shotgun (WGS) entry which is preliminary data.</text>
</comment>
<sequence>MLACFPAGRDDPANRGRFVLKLSRSGINLNKHVPTHRTSVCSAQSESGVLHVKAFAIKLSLTTSAAQLSDLVNAFANA</sequence>
<organism evidence="1 2">
    <name type="scientific">Citrobacter amalonaticus</name>
    <dbReference type="NCBI Taxonomy" id="35703"/>
    <lineage>
        <taxon>Bacteria</taxon>
        <taxon>Pseudomonadati</taxon>
        <taxon>Pseudomonadota</taxon>
        <taxon>Gammaproteobacteria</taxon>
        <taxon>Enterobacterales</taxon>
        <taxon>Enterobacteriaceae</taxon>
        <taxon>Citrobacter</taxon>
    </lineage>
</organism>
<name>A0A8I0SXX6_CITAM</name>
<protein>
    <submittedName>
        <fullName evidence="1">Uncharacterized protein</fullName>
    </submittedName>
</protein>